<comment type="caution">
    <text evidence="9">The sequence shown here is derived from an EMBL/GenBank/DDBJ whole genome shotgun (WGS) entry which is preliminary data.</text>
</comment>
<dbReference type="PANTHER" id="PTHR42718">
    <property type="entry name" value="MAJOR FACILITATOR SUPERFAMILY MULTIDRUG TRANSPORTER MFSC"/>
    <property type="match status" value="1"/>
</dbReference>
<keyword evidence="3 7" id="KW-0812">Transmembrane</keyword>
<protein>
    <submittedName>
        <fullName evidence="9">MFS transporter</fullName>
    </submittedName>
</protein>
<evidence type="ECO:0000256" key="7">
    <source>
        <dbReference type="SAM" id="Phobius"/>
    </source>
</evidence>
<name>A0A846YSP3_9NOCA</name>
<evidence type="ECO:0000256" key="6">
    <source>
        <dbReference type="SAM" id="MobiDB-lite"/>
    </source>
</evidence>
<feature type="transmembrane region" description="Helical" evidence="7">
    <location>
        <begin position="172"/>
        <end position="194"/>
    </location>
</feature>
<gene>
    <name evidence="9" type="ORF">HGA15_30885</name>
</gene>
<dbReference type="EMBL" id="JAAXOT010000023">
    <property type="protein sequence ID" value="NKY60468.1"/>
    <property type="molecule type" value="Genomic_DNA"/>
</dbReference>
<evidence type="ECO:0000256" key="3">
    <source>
        <dbReference type="ARBA" id="ARBA00022692"/>
    </source>
</evidence>
<feature type="transmembrane region" description="Helical" evidence="7">
    <location>
        <begin position="427"/>
        <end position="447"/>
    </location>
</feature>
<reference evidence="9 10" key="1">
    <citation type="submission" date="2020-04" db="EMBL/GenBank/DDBJ databases">
        <title>MicrobeNet Type strains.</title>
        <authorList>
            <person name="Nicholson A.C."/>
        </authorList>
    </citation>
    <scope>NUCLEOTIDE SEQUENCE [LARGE SCALE GENOMIC DNA]</scope>
    <source>
        <strain evidence="9 10">JCM 3332</strain>
    </source>
</reference>
<feature type="transmembrane region" description="Helical" evidence="7">
    <location>
        <begin position="55"/>
        <end position="74"/>
    </location>
</feature>
<feature type="transmembrane region" description="Helical" evidence="7">
    <location>
        <begin position="459"/>
        <end position="479"/>
    </location>
</feature>
<dbReference type="SUPFAM" id="SSF103473">
    <property type="entry name" value="MFS general substrate transporter"/>
    <property type="match status" value="1"/>
</dbReference>
<dbReference type="Pfam" id="PF07690">
    <property type="entry name" value="MFS_1"/>
    <property type="match status" value="1"/>
</dbReference>
<organism evidence="9 10">
    <name type="scientific">Nocardia flavorosea</name>
    <dbReference type="NCBI Taxonomy" id="53429"/>
    <lineage>
        <taxon>Bacteria</taxon>
        <taxon>Bacillati</taxon>
        <taxon>Actinomycetota</taxon>
        <taxon>Actinomycetes</taxon>
        <taxon>Mycobacteriales</taxon>
        <taxon>Nocardiaceae</taxon>
        <taxon>Nocardia</taxon>
    </lineage>
</organism>
<keyword evidence="2" id="KW-0813">Transport</keyword>
<dbReference type="InterPro" id="IPR020846">
    <property type="entry name" value="MFS_dom"/>
</dbReference>
<feature type="transmembrane region" description="Helical" evidence="7">
    <location>
        <begin position="20"/>
        <end position="43"/>
    </location>
</feature>
<comment type="subcellular location">
    <subcellularLocation>
        <location evidence="1">Cell membrane</location>
        <topology evidence="1">Multi-pass membrane protein</topology>
    </subcellularLocation>
</comment>
<evidence type="ECO:0000259" key="8">
    <source>
        <dbReference type="PROSITE" id="PS50850"/>
    </source>
</evidence>
<evidence type="ECO:0000256" key="1">
    <source>
        <dbReference type="ARBA" id="ARBA00004651"/>
    </source>
</evidence>
<dbReference type="InterPro" id="IPR011701">
    <property type="entry name" value="MFS"/>
</dbReference>
<dbReference type="InterPro" id="IPR036259">
    <property type="entry name" value="MFS_trans_sf"/>
</dbReference>
<dbReference type="RefSeq" id="WP_062980023.1">
    <property type="nucleotide sequence ID" value="NZ_JAAXOT010000023.1"/>
</dbReference>
<accession>A0A846YSP3</accession>
<feature type="transmembrane region" description="Helical" evidence="7">
    <location>
        <begin position="111"/>
        <end position="131"/>
    </location>
</feature>
<feature type="transmembrane region" description="Helical" evidence="7">
    <location>
        <begin position="274"/>
        <end position="296"/>
    </location>
</feature>
<dbReference type="PANTHER" id="PTHR42718:SF9">
    <property type="entry name" value="MAJOR FACILITATOR SUPERFAMILY MULTIDRUG TRANSPORTER MFSC"/>
    <property type="match status" value="1"/>
</dbReference>
<feature type="region of interest" description="Disordered" evidence="6">
    <location>
        <begin position="485"/>
        <end position="522"/>
    </location>
</feature>
<evidence type="ECO:0000313" key="9">
    <source>
        <dbReference type="EMBL" id="NKY60468.1"/>
    </source>
</evidence>
<feature type="domain" description="Major facilitator superfamily (MFS) profile" evidence="8">
    <location>
        <begin position="20"/>
        <end position="482"/>
    </location>
</feature>
<dbReference type="AlphaFoldDB" id="A0A846YSP3"/>
<sequence length="522" mass="53954">MKRILGNGMDIRKVRSVPWIVTGLVFAELVGAFESGMALQLLYSNDPFFGTDIAQLSWIMTAYTLIAAASVGVCGRLGDQFGRKRVLIAVLIISTIGTLVSALAPSVEVVIVGRAIQGVSASILPLTFGIARSALPSARVPLAITLLGITASGAGAGGILIAGVIIDHFTWHLMFYVCAVLSVAAGITTVFMIPKDSTVVKAGGRIDYVGMVLFSLGIWPLLYAVTKAGDWGLGAPRTLIFAAVGAVILLLWARWELNFGDPIVDIRRFRDAKFSLTMLATAMSGAVLLGMLGVFNKAVMRTPESITSPDGSIVDLPVGLGFSATQAAIPSVLGAVVGFTLSPVTARLAHSLGATPVAMLGFGTGIVGYFSVLFTHQSPVAFVINMVVLSAGGVALTMAALPMMIIECVPEVDTSAATGMQLVTRSTFQAVGTALIGVVLAIGTLGFGSQSFMSQTGLTTAVVVGIAGSAIGLVMVVAADRWRPNGSGEASMPTETTVPEQVPGETGVGERIDDGEPQPKGV</sequence>
<feature type="transmembrane region" description="Helical" evidence="7">
    <location>
        <begin position="143"/>
        <end position="166"/>
    </location>
</feature>
<dbReference type="Gene3D" id="1.20.1720.10">
    <property type="entry name" value="Multidrug resistance protein D"/>
    <property type="match status" value="1"/>
</dbReference>
<evidence type="ECO:0000256" key="5">
    <source>
        <dbReference type="ARBA" id="ARBA00023136"/>
    </source>
</evidence>
<keyword evidence="5 7" id="KW-0472">Membrane</keyword>
<dbReference type="PROSITE" id="PS50850">
    <property type="entry name" value="MFS"/>
    <property type="match status" value="1"/>
</dbReference>
<feature type="transmembrane region" description="Helical" evidence="7">
    <location>
        <begin position="353"/>
        <end position="374"/>
    </location>
</feature>
<dbReference type="Gene3D" id="1.20.1250.20">
    <property type="entry name" value="MFS general substrate transporter like domains"/>
    <property type="match status" value="1"/>
</dbReference>
<feature type="transmembrane region" description="Helical" evidence="7">
    <location>
        <begin position="380"/>
        <end position="406"/>
    </location>
</feature>
<dbReference type="GO" id="GO:0022857">
    <property type="term" value="F:transmembrane transporter activity"/>
    <property type="evidence" value="ECO:0007669"/>
    <property type="project" value="InterPro"/>
</dbReference>
<evidence type="ECO:0000256" key="4">
    <source>
        <dbReference type="ARBA" id="ARBA00022989"/>
    </source>
</evidence>
<dbReference type="GO" id="GO:0005886">
    <property type="term" value="C:plasma membrane"/>
    <property type="evidence" value="ECO:0007669"/>
    <property type="project" value="UniProtKB-SubCell"/>
</dbReference>
<feature type="transmembrane region" description="Helical" evidence="7">
    <location>
        <begin position="86"/>
        <end position="105"/>
    </location>
</feature>
<keyword evidence="10" id="KW-1185">Reference proteome</keyword>
<evidence type="ECO:0000256" key="2">
    <source>
        <dbReference type="ARBA" id="ARBA00022448"/>
    </source>
</evidence>
<proteinExistence type="predicted"/>
<evidence type="ECO:0000313" key="10">
    <source>
        <dbReference type="Proteomes" id="UP000570678"/>
    </source>
</evidence>
<dbReference type="Proteomes" id="UP000570678">
    <property type="component" value="Unassembled WGS sequence"/>
</dbReference>
<feature type="transmembrane region" description="Helical" evidence="7">
    <location>
        <begin position="206"/>
        <end position="225"/>
    </location>
</feature>
<keyword evidence="4 7" id="KW-1133">Transmembrane helix</keyword>
<feature type="transmembrane region" description="Helical" evidence="7">
    <location>
        <begin position="231"/>
        <end position="253"/>
    </location>
</feature>
<feature type="transmembrane region" description="Helical" evidence="7">
    <location>
        <begin position="316"/>
        <end position="341"/>
    </location>
</feature>